<proteinExistence type="predicted"/>
<dbReference type="EMBL" id="JACXVP010000005">
    <property type="protein sequence ID" value="KAG5605411.1"/>
    <property type="molecule type" value="Genomic_DNA"/>
</dbReference>
<evidence type="ECO:0000313" key="1">
    <source>
        <dbReference type="EMBL" id="KAG5605411.1"/>
    </source>
</evidence>
<reference evidence="1 2" key="1">
    <citation type="submission" date="2020-09" db="EMBL/GenBank/DDBJ databases">
        <title>De no assembly of potato wild relative species, Solanum commersonii.</title>
        <authorList>
            <person name="Cho K."/>
        </authorList>
    </citation>
    <scope>NUCLEOTIDE SEQUENCE [LARGE SCALE GENOMIC DNA]</scope>
    <source>
        <strain evidence="1">LZ3.2</strain>
        <tissue evidence="1">Leaf</tissue>
    </source>
</reference>
<evidence type="ECO:0000313" key="2">
    <source>
        <dbReference type="Proteomes" id="UP000824120"/>
    </source>
</evidence>
<dbReference type="Proteomes" id="UP000824120">
    <property type="component" value="Chromosome 5"/>
</dbReference>
<protein>
    <submittedName>
        <fullName evidence="1">Uncharacterized protein</fullName>
    </submittedName>
</protein>
<name>A0A9J5YXH9_SOLCO</name>
<dbReference type="AlphaFoldDB" id="A0A9J5YXH9"/>
<gene>
    <name evidence="1" type="ORF">H5410_026903</name>
</gene>
<sequence>MFLSKNLKKRNIFLKRKILPKRIMKNGRKRELRRSLDERKKENETLLRERRSIAIIITSQMLVTNVKDLAIMPEIVELCLILIPTNQNRKIIVVGPQQVKILKLFNKKLL</sequence>
<keyword evidence="2" id="KW-1185">Reference proteome</keyword>
<comment type="caution">
    <text evidence="1">The sequence shown here is derived from an EMBL/GenBank/DDBJ whole genome shotgun (WGS) entry which is preliminary data.</text>
</comment>
<organism evidence="1 2">
    <name type="scientific">Solanum commersonii</name>
    <name type="common">Commerson's wild potato</name>
    <name type="synonym">Commerson's nightshade</name>
    <dbReference type="NCBI Taxonomy" id="4109"/>
    <lineage>
        <taxon>Eukaryota</taxon>
        <taxon>Viridiplantae</taxon>
        <taxon>Streptophyta</taxon>
        <taxon>Embryophyta</taxon>
        <taxon>Tracheophyta</taxon>
        <taxon>Spermatophyta</taxon>
        <taxon>Magnoliopsida</taxon>
        <taxon>eudicotyledons</taxon>
        <taxon>Gunneridae</taxon>
        <taxon>Pentapetalae</taxon>
        <taxon>asterids</taxon>
        <taxon>lamiids</taxon>
        <taxon>Solanales</taxon>
        <taxon>Solanaceae</taxon>
        <taxon>Solanoideae</taxon>
        <taxon>Solaneae</taxon>
        <taxon>Solanum</taxon>
    </lineage>
</organism>
<accession>A0A9J5YXH9</accession>